<dbReference type="RefSeq" id="WP_015778710.1">
    <property type="nucleotide sequence ID" value="NC_013170.1"/>
</dbReference>
<dbReference type="PROSITE" id="PS01096">
    <property type="entry name" value="PPIC_PPIASE_1"/>
    <property type="match status" value="1"/>
</dbReference>
<evidence type="ECO:0000259" key="4">
    <source>
        <dbReference type="PROSITE" id="PS50198"/>
    </source>
</evidence>
<dbReference type="SUPFAM" id="SSF54534">
    <property type="entry name" value="FKBP-like"/>
    <property type="match status" value="1"/>
</dbReference>
<dbReference type="OrthoDB" id="14196at2"/>
<keyword evidence="1 5" id="KW-0413">Isomerase</keyword>
<dbReference type="STRING" id="469378.Ccur_11600"/>
<keyword evidence="1" id="KW-0697">Rotamase</keyword>
<dbReference type="Gene3D" id="3.10.50.40">
    <property type="match status" value="1"/>
</dbReference>
<dbReference type="Pfam" id="PF00639">
    <property type="entry name" value="Rotamase"/>
    <property type="match status" value="1"/>
</dbReference>
<accession>C7MPK7</accession>
<evidence type="ECO:0000256" key="3">
    <source>
        <dbReference type="SAM" id="SignalP"/>
    </source>
</evidence>
<gene>
    <name evidence="5" type="ordered locus">Ccur_11600</name>
</gene>
<dbReference type="Gene3D" id="1.10.4030.10">
    <property type="entry name" value="Porin chaperone SurA, peptide-binding domain"/>
    <property type="match status" value="1"/>
</dbReference>
<dbReference type="PROSITE" id="PS51257">
    <property type="entry name" value="PROKAR_LIPOPROTEIN"/>
    <property type="match status" value="1"/>
</dbReference>
<dbReference type="eggNOG" id="COG0760">
    <property type="taxonomic scope" value="Bacteria"/>
</dbReference>
<dbReference type="Proteomes" id="UP000000954">
    <property type="component" value="Chromosome"/>
</dbReference>
<evidence type="ECO:0000256" key="2">
    <source>
        <dbReference type="SAM" id="MobiDB-lite"/>
    </source>
</evidence>
<feature type="chain" id="PRO_5038585375" evidence="3">
    <location>
        <begin position="34"/>
        <end position="404"/>
    </location>
</feature>
<proteinExistence type="predicted"/>
<protein>
    <submittedName>
        <fullName evidence="5">Parvulin-like peptidyl-prolyl isomerase</fullName>
    </submittedName>
</protein>
<evidence type="ECO:0000256" key="1">
    <source>
        <dbReference type="PROSITE-ProRule" id="PRU00278"/>
    </source>
</evidence>
<keyword evidence="3" id="KW-0732">Signal</keyword>
<dbReference type="PANTHER" id="PTHR47245:SF2">
    <property type="entry name" value="PEPTIDYL-PROLYL CIS-TRANS ISOMERASE HP_0175-RELATED"/>
    <property type="match status" value="1"/>
</dbReference>
<dbReference type="PROSITE" id="PS50198">
    <property type="entry name" value="PPIC_PPIASE_2"/>
    <property type="match status" value="1"/>
</dbReference>
<feature type="signal peptide" evidence="3">
    <location>
        <begin position="1"/>
        <end position="33"/>
    </location>
</feature>
<dbReference type="SUPFAM" id="SSF109998">
    <property type="entry name" value="Triger factor/SurA peptide-binding domain-like"/>
    <property type="match status" value="1"/>
</dbReference>
<dbReference type="PANTHER" id="PTHR47245">
    <property type="entry name" value="PEPTIDYLPROLYL ISOMERASE"/>
    <property type="match status" value="1"/>
</dbReference>
<dbReference type="HOGENOM" id="CLU_034646_8_0_11"/>
<sequence length="404" mass="43355">MRSHRIMRLVVTGALSAACMLGIVACSSSSSTASSGVAATVNGTEISEQTVTDFVQNFRETQGLTDEDTWGKWMAKSSMTPSQVRDQIIDYFVGIDLTRQAAEENGVSVSDEDVDAQVASMKANYSDDDAWQSALKQAGTTEEGYRDSVHNAMLENALKEKVTAESTAGASDEELLTYAQQYARSFSGAKKSSHILFASDDSDTAQKVLDQINSGQISFEDAAKEYSIDTVSAQDGGNVGWDLLNRFVQPYTDALTNLDKGQVSGLVMSDYGIHIIKCTDVYEAPDEVTEIDQVPVELIDYIRKMVESNNETQAYKQWMADYKEKATIEKTDMPSGLPYDVDMSKYPASDSTTLMPGNGTSSSGDQSSSQSTDGASSTDDTTGTQGEASSSSSSSADASTSSTN</sequence>
<dbReference type="InterPro" id="IPR050245">
    <property type="entry name" value="PrsA_foldase"/>
</dbReference>
<dbReference type="AlphaFoldDB" id="C7MPK7"/>
<dbReference type="InterPro" id="IPR023058">
    <property type="entry name" value="PPIase_PpiC_CS"/>
</dbReference>
<reference evidence="5 6" key="1">
    <citation type="journal article" date="2009" name="Stand. Genomic Sci.">
        <title>Complete genome sequence of Cryptobacterium curtum type strain (12-3).</title>
        <authorList>
            <person name="Mavrommatis K."/>
            <person name="Pukall R."/>
            <person name="Rohde C."/>
            <person name="Chen F."/>
            <person name="Sims D."/>
            <person name="Brettin T."/>
            <person name="Kuske C."/>
            <person name="Detter J.C."/>
            <person name="Han C."/>
            <person name="Lapidus A."/>
            <person name="Copeland A."/>
            <person name="Glavina Del Rio T."/>
            <person name="Nolan M."/>
            <person name="Lucas S."/>
            <person name="Tice H."/>
            <person name="Cheng J.F."/>
            <person name="Bruce D."/>
            <person name="Goodwin L."/>
            <person name="Pitluck S."/>
            <person name="Ovchinnikova G."/>
            <person name="Pati A."/>
            <person name="Ivanova N."/>
            <person name="Chen A."/>
            <person name="Palaniappan K."/>
            <person name="Chain P."/>
            <person name="D'haeseleer P."/>
            <person name="Goker M."/>
            <person name="Bristow J."/>
            <person name="Eisen J.A."/>
            <person name="Markowitz V."/>
            <person name="Hugenholtz P."/>
            <person name="Rohde M."/>
            <person name="Klenk H.P."/>
            <person name="Kyrpides N.C."/>
        </authorList>
    </citation>
    <scope>NUCLEOTIDE SEQUENCE [LARGE SCALE GENOMIC DNA]</scope>
    <source>
        <strain evidence="6">ATCC 700683 / DSM 15641 / 12-3</strain>
    </source>
</reference>
<feature type="compositionally biased region" description="Low complexity" evidence="2">
    <location>
        <begin position="359"/>
        <end position="404"/>
    </location>
</feature>
<evidence type="ECO:0000313" key="6">
    <source>
        <dbReference type="Proteomes" id="UP000000954"/>
    </source>
</evidence>
<dbReference type="InterPro" id="IPR000297">
    <property type="entry name" value="PPIase_PpiC"/>
</dbReference>
<evidence type="ECO:0000313" key="5">
    <source>
        <dbReference type="EMBL" id="ACU94847.1"/>
    </source>
</evidence>
<keyword evidence="6" id="KW-1185">Reference proteome</keyword>
<feature type="region of interest" description="Disordered" evidence="2">
    <location>
        <begin position="332"/>
        <end position="404"/>
    </location>
</feature>
<dbReference type="EMBL" id="CP001682">
    <property type="protein sequence ID" value="ACU94847.1"/>
    <property type="molecule type" value="Genomic_DNA"/>
</dbReference>
<dbReference type="GO" id="GO:0003755">
    <property type="term" value="F:peptidyl-prolyl cis-trans isomerase activity"/>
    <property type="evidence" value="ECO:0007669"/>
    <property type="project" value="UniProtKB-KW"/>
</dbReference>
<dbReference type="InterPro" id="IPR046357">
    <property type="entry name" value="PPIase_dom_sf"/>
</dbReference>
<dbReference type="InterPro" id="IPR027304">
    <property type="entry name" value="Trigger_fact/SurA_dom_sf"/>
</dbReference>
<dbReference type="KEGG" id="ccu:Ccur_11600"/>
<name>C7MPK7_CRYCD</name>
<feature type="domain" description="PpiC" evidence="4">
    <location>
        <begin position="187"/>
        <end position="280"/>
    </location>
</feature>
<dbReference type="Pfam" id="PF13624">
    <property type="entry name" value="SurA_N_3"/>
    <property type="match status" value="1"/>
</dbReference>
<organism evidence="5 6">
    <name type="scientific">Cryptobacterium curtum (strain ATCC 700683 / DSM 15641 / CCUG 43107 / 12-3)</name>
    <dbReference type="NCBI Taxonomy" id="469378"/>
    <lineage>
        <taxon>Bacteria</taxon>
        <taxon>Bacillati</taxon>
        <taxon>Actinomycetota</taxon>
        <taxon>Coriobacteriia</taxon>
        <taxon>Eggerthellales</taxon>
        <taxon>Eggerthellaceae</taxon>
        <taxon>Cryptobacterium</taxon>
    </lineage>
</organism>